<dbReference type="PANTHER" id="PTHR14614:SF1">
    <property type="entry name" value="METHYLTRANSFERASE-LIKE PROTEIN 21E PSEUDOGENE-RELATED"/>
    <property type="match status" value="1"/>
</dbReference>
<dbReference type="Gene3D" id="3.40.50.150">
    <property type="entry name" value="Vaccinia Virus protein VP39"/>
    <property type="match status" value="1"/>
</dbReference>
<keyword evidence="1 4" id="KW-0808">Transferase</keyword>
<feature type="compositionally biased region" description="Low complexity" evidence="3">
    <location>
        <begin position="48"/>
        <end position="62"/>
    </location>
</feature>
<dbReference type="AlphaFoldDB" id="A0AAD8G9C0"/>
<name>A0AAD8G9C0_ACIOX</name>
<evidence type="ECO:0000313" key="5">
    <source>
        <dbReference type="Proteomes" id="UP001230051"/>
    </source>
</evidence>
<organism evidence="4 5">
    <name type="scientific">Acipenser oxyrinchus oxyrinchus</name>
    <dbReference type="NCBI Taxonomy" id="40147"/>
    <lineage>
        <taxon>Eukaryota</taxon>
        <taxon>Metazoa</taxon>
        <taxon>Chordata</taxon>
        <taxon>Craniata</taxon>
        <taxon>Vertebrata</taxon>
        <taxon>Euteleostomi</taxon>
        <taxon>Actinopterygii</taxon>
        <taxon>Chondrostei</taxon>
        <taxon>Acipenseriformes</taxon>
        <taxon>Acipenseridae</taxon>
        <taxon>Acipenser</taxon>
    </lineage>
</organism>
<keyword evidence="5" id="KW-1185">Reference proteome</keyword>
<dbReference type="CDD" id="cd02440">
    <property type="entry name" value="AdoMet_MTases"/>
    <property type="match status" value="1"/>
</dbReference>
<protein>
    <submittedName>
        <fullName evidence="4">Methyltransferase like 21e</fullName>
    </submittedName>
</protein>
<keyword evidence="1 4" id="KW-0489">Methyltransferase</keyword>
<dbReference type="Proteomes" id="UP001230051">
    <property type="component" value="Unassembled WGS sequence"/>
</dbReference>
<dbReference type="GO" id="GO:0032259">
    <property type="term" value="P:methylation"/>
    <property type="evidence" value="ECO:0007669"/>
    <property type="project" value="UniProtKB-KW"/>
</dbReference>
<proteinExistence type="predicted"/>
<evidence type="ECO:0000256" key="2">
    <source>
        <dbReference type="ARBA" id="ARBA00022691"/>
    </source>
</evidence>
<dbReference type="SUPFAM" id="SSF53335">
    <property type="entry name" value="S-adenosyl-L-methionine-dependent methyltransferases"/>
    <property type="match status" value="1"/>
</dbReference>
<feature type="region of interest" description="Disordered" evidence="3">
    <location>
        <begin position="32"/>
        <end position="70"/>
    </location>
</feature>
<evidence type="ECO:0000256" key="1">
    <source>
        <dbReference type="ARBA" id="ARBA00022603"/>
    </source>
</evidence>
<evidence type="ECO:0000256" key="3">
    <source>
        <dbReference type="SAM" id="MobiDB-lite"/>
    </source>
</evidence>
<accession>A0AAD8G9C0</accession>
<reference evidence="4" key="1">
    <citation type="submission" date="2022-02" db="EMBL/GenBank/DDBJ databases">
        <title>Atlantic sturgeon de novo genome assembly.</title>
        <authorList>
            <person name="Stock M."/>
            <person name="Klopp C."/>
            <person name="Guiguen Y."/>
            <person name="Cabau C."/>
            <person name="Parinello H."/>
            <person name="Santidrian Yebra-Pimentel E."/>
            <person name="Kuhl H."/>
            <person name="Dirks R.P."/>
            <person name="Guessner J."/>
            <person name="Wuertz S."/>
            <person name="Du K."/>
            <person name="Schartl M."/>
        </authorList>
    </citation>
    <scope>NUCLEOTIDE SEQUENCE</scope>
    <source>
        <strain evidence="4">STURGEONOMICS-FGT-2020</strain>
        <tissue evidence="4">Whole blood</tissue>
    </source>
</reference>
<sequence>MTQREAKDLIDLETELSLRIVPAGQAAWDSTKLKATAHTKASRNSEMDLSPSDLGDGLSSESQSEEETCPDKELVAAIMKRRAPPPLITTAVWEQYYFADCEIKIKESTEFYGAVVWPSALVLCHFLETNQDKYNLADKNLIEIGAGTGLVSIVTSILGARVVSTDMPEVLGNLRYNLTRNTRDRCRHEPVVKELTWGVDLEEKFPRSSTHFHYIMAADVVYSHPFLEELLATFDHLCEDNTVIFWTMRFRFDKENKFVDRFQTLFDLELIYDLPSMKIKLYKAMRRRKVGTETNRVE</sequence>
<comment type="caution">
    <text evidence="4">The sequence shown here is derived from an EMBL/GenBank/DDBJ whole genome shotgun (WGS) entry which is preliminary data.</text>
</comment>
<gene>
    <name evidence="4" type="primary">METTL21E</name>
    <name evidence="4" type="ORF">AOXY_G9114</name>
</gene>
<dbReference type="EMBL" id="JAGXEW010000007">
    <property type="protein sequence ID" value="KAK1170134.1"/>
    <property type="molecule type" value="Genomic_DNA"/>
</dbReference>
<dbReference type="PANTHER" id="PTHR14614">
    <property type="entry name" value="HEPATOCELLULAR CARCINOMA-ASSOCIATED ANTIGEN"/>
    <property type="match status" value="1"/>
</dbReference>
<dbReference type="GO" id="GO:0008168">
    <property type="term" value="F:methyltransferase activity"/>
    <property type="evidence" value="ECO:0007669"/>
    <property type="project" value="UniProtKB-KW"/>
</dbReference>
<keyword evidence="2" id="KW-0949">S-adenosyl-L-methionine</keyword>
<dbReference type="InterPro" id="IPR029063">
    <property type="entry name" value="SAM-dependent_MTases_sf"/>
</dbReference>
<dbReference type="Pfam" id="PF10294">
    <property type="entry name" value="Methyltransf_16"/>
    <property type="match status" value="1"/>
</dbReference>
<dbReference type="InterPro" id="IPR019410">
    <property type="entry name" value="Methyltransf_16"/>
</dbReference>
<evidence type="ECO:0000313" key="4">
    <source>
        <dbReference type="EMBL" id="KAK1170134.1"/>
    </source>
</evidence>